<dbReference type="RefSeq" id="WP_084198483.1">
    <property type="nucleotide sequence ID" value="NZ_BMYL01000003.1"/>
</dbReference>
<dbReference type="EMBL" id="PKUR01000003">
    <property type="protein sequence ID" value="PLW85727.1"/>
    <property type="molecule type" value="Genomic_DNA"/>
</dbReference>
<dbReference type="Pfam" id="PF04832">
    <property type="entry name" value="SOUL"/>
    <property type="match status" value="1"/>
</dbReference>
<dbReference type="SUPFAM" id="SSF55136">
    <property type="entry name" value="Probable bacterial effector-binding domain"/>
    <property type="match status" value="1"/>
</dbReference>
<dbReference type="InterPro" id="IPR006917">
    <property type="entry name" value="SOUL_heme-bd"/>
</dbReference>
<dbReference type="InterPro" id="IPR011256">
    <property type="entry name" value="Reg_factor_effector_dom_sf"/>
</dbReference>
<comment type="caution">
    <text evidence="2">The sequence shown here is derived from an EMBL/GenBank/DDBJ whole genome shotgun (WGS) entry which is preliminary data.</text>
</comment>
<dbReference type="Proteomes" id="UP000235162">
    <property type="component" value="Unassembled WGS sequence"/>
</dbReference>
<name>A0AAP8SMM5_9GAMM</name>
<dbReference type="Gene3D" id="3.20.80.10">
    <property type="entry name" value="Regulatory factor, effector binding domain"/>
    <property type="match status" value="1"/>
</dbReference>
<feature type="signal peptide" evidence="1">
    <location>
        <begin position="1"/>
        <end position="21"/>
    </location>
</feature>
<feature type="chain" id="PRO_5042981557" evidence="1">
    <location>
        <begin position="22"/>
        <end position="192"/>
    </location>
</feature>
<dbReference type="AlphaFoldDB" id="A0AAP8SMM5"/>
<keyword evidence="3" id="KW-1185">Reference proteome</keyword>
<evidence type="ECO:0000313" key="3">
    <source>
        <dbReference type="Proteomes" id="UP000235162"/>
    </source>
</evidence>
<evidence type="ECO:0000313" key="2">
    <source>
        <dbReference type="EMBL" id="PLW85727.1"/>
    </source>
</evidence>
<dbReference type="PANTHER" id="PTHR11220">
    <property type="entry name" value="HEME-BINDING PROTEIN-RELATED"/>
    <property type="match status" value="1"/>
</dbReference>
<sequence>MMLRALLLCVAILLIPNMAKALEEPHWDLLDTLGDVELRRYAPSIEARTPLRSGRESSGGFQRLAGYIFGGNDEGAKIAMTAPVGETLSGDNPVMSFTMPGAYSMDDLPTPENGSVTLHETPERLVAAVTFSGWATSSKINRYRRTLLTTLSENGISLRGEPTLNQYNPPWTPPFLRRNEIVVEIEAATSTD</sequence>
<dbReference type="PANTHER" id="PTHR11220:SF58">
    <property type="entry name" value="SOUL HEME-BINDING FAMILY PROTEIN"/>
    <property type="match status" value="1"/>
</dbReference>
<organism evidence="2 3">
    <name type="scientific">Halioglobus japonicus</name>
    <dbReference type="NCBI Taxonomy" id="930805"/>
    <lineage>
        <taxon>Bacteria</taxon>
        <taxon>Pseudomonadati</taxon>
        <taxon>Pseudomonadota</taxon>
        <taxon>Gammaproteobacteria</taxon>
        <taxon>Cellvibrionales</taxon>
        <taxon>Halieaceae</taxon>
        <taxon>Halioglobus</taxon>
    </lineage>
</organism>
<protein>
    <submittedName>
        <fullName evidence="2">Heme-binding protein</fullName>
    </submittedName>
</protein>
<accession>A0AAP8SMM5</accession>
<keyword evidence="1" id="KW-0732">Signal</keyword>
<reference evidence="2 3" key="1">
    <citation type="submission" date="2018-01" db="EMBL/GenBank/DDBJ databases">
        <title>The draft genome sequence of Halioglobus japonicus S1-36.</title>
        <authorList>
            <person name="Du Z.-J."/>
            <person name="Shi M.-J."/>
        </authorList>
    </citation>
    <scope>NUCLEOTIDE SEQUENCE [LARGE SCALE GENOMIC DNA]</scope>
    <source>
        <strain evidence="2 3">S1-36</strain>
    </source>
</reference>
<proteinExistence type="predicted"/>
<gene>
    <name evidence="2" type="ORF">C0029_14085</name>
</gene>
<evidence type="ECO:0000256" key="1">
    <source>
        <dbReference type="SAM" id="SignalP"/>
    </source>
</evidence>